<keyword evidence="3" id="KW-1185">Reference proteome</keyword>
<accession>A0A1J7JE01</accession>
<protein>
    <submittedName>
        <fullName evidence="2">Uncharacterized protein</fullName>
    </submittedName>
</protein>
<feature type="signal peptide" evidence="1">
    <location>
        <begin position="1"/>
        <end position="16"/>
    </location>
</feature>
<evidence type="ECO:0000256" key="1">
    <source>
        <dbReference type="SAM" id="SignalP"/>
    </source>
</evidence>
<reference evidence="2 3" key="1">
    <citation type="submission" date="2016-10" db="EMBL/GenBank/DDBJ databases">
        <title>Draft genome sequence of Coniochaeta ligniaria NRRL30616, a lignocellulolytic fungus for bioabatement of inhibitors in plant biomass hydrolysates.</title>
        <authorList>
            <consortium name="DOE Joint Genome Institute"/>
            <person name="Jimenez D.J."/>
            <person name="Hector R.E."/>
            <person name="Riley R."/>
            <person name="Sun H."/>
            <person name="Grigoriev I.V."/>
            <person name="Van Elsas J.D."/>
            <person name="Nichols N.N."/>
        </authorList>
    </citation>
    <scope>NUCLEOTIDE SEQUENCE [LARGE SCALE GENOMIC DNA]</scope>
    <source>
        <strain evidence="2 3">NRRL 30616</strain>
    </source>
</reference>
<keyword evidence="1" id="KW-0732">Signal</keyword>
<dbReference type="InParanoid" id="A0A1J7JE01"/>
<dbReference type="Proteomes" id="UP000182658">
    <property type="component" value="Unassembled WGS sequence"/>
</dbReference>
<evidence type="ECO:0000313" key="2">
    <source>
        <dbReference type="EMBL" id="OIW25802.1"/>
    </source>
</evidence>
<name>A0A1J7JE01_9PEZI</name>
<feature type="chain" id="PRO_5012159294" evidence="1">
    <location>
        <begin position="17"/>
        <end position="106"/>
    </location>
</feature>
<proteinExistence type="predicted"/>
<evidence type="ECO:0000313" key="3">
    <source>
        <dbReference type="Proteomes" id="UP000182658"/>
    </source>
</evidence>
<gene>
    <name evidence="2" type="ORF">CONLIGDRAFT_504783</name>
</gene>
<sequence length="106" mass="11858">MTMVIVTPAGLGSLLALLSVDETMPPTDLTSHIEVIESILVEHCFLEGRTTGLWLYLRAYVRGWFFTVCRKLEVLKKLLLKAATKGILLKSSTEASIQSNKYEDGW</sequence>
<organism evidence="2 3">
    <name type="scientific">Coniochaeta ligniaria NRRL 30616</name>
    <dbReference type="NCBI Taxonomy" id="1408157"/>
    <lineage>
        <taxon>Eukaryota</taxon>
        <taxon>Fungi</taxon>
        <taxon>Dikarya</taxon>
        <taxon>Ascomycota</taxon>
        <taxon>Pezizomycotina</taxon>
        <taxon>Sordariomycetes</taxon>
        <taxon>Sordariomycetidae</taxon>
        <taxon>Coniochaetales</taxon>
        <taxon>Coniochaetaceae</taxon>
        <taxon>Coniochaeta</taxon>
    </lineage>
</organism>
<dbReference type="EMBL" id="KV875101">
    <property type="protein sequence ID" value="OIW25802.1"/>
    <property type="molecule type" value="Genomic_DNA"/>
</dbReference>
<dbReference type="AlphaFoldDB" id="A0A1J7JE01"/>